<evidence type="ECO:0000256" key="1">
    <source>
        <dbReference type="SAM" id="Phobius"/>
    </source>
</evidence>
<feature type="transmembrane region" description="Helical" evidence="1">
    <location>
        <begin position="446"/>
        <end position="464"/>
    </location>
</feature>
<proteinExistence type="predicted"/>
<organism evidence="2 3">
    <name type="scientific">Stieleria magnilauensis</name>
    <dbReference type="NCBI Taxonomy" id="2527963"/>
    <lineage>
        <taxon>Bacteria</taxon>
        <taxon>Pseudomonadati</taxon>
        <taxon>Planctomycetota</taxon>
        <taxon>Planctomycetia</taxon>
        <taxon>Pirellulales</taxon>
        <taxon>Pirellulaceae</taxon>
        <taxon>Stieleria</taxon>
    </lineage>
</organism>
<name>A0ABX5XR34_9BACT</name>
<dbReference type="Proteomes" id="UP000318081">
    <property type="component" value="Chromosome"/>
</dbReference>
<sequence length="639" mass="72429">MTFEVGVWAHRPRGWIVTFSWMLVVSSVLRSTATAELTRITVDAHLTNDGRFQVTETHDRRIDQGHESGFRSFGLGVDQSIASLKITRVSTDGTQTPLLDRGPANREVDGPDQFRYYPRGHIYFRYPEVIGQTELRYRLDYELVHAVSPAWGLGAGWDPLTPEDGYGSPWRRWKSIVDDAKAAWPAPDRRYRLDHSVLFPERDENRDTGFELNYNLRFDTAWREVDSTAELARVTPEIEYRVRRLFEYLPAGRPAATNAPQHETRLKSVAAVLIVGPVLFVVCLILEALTAGKRFDASAVAERLRPLTPEEVQTYFQSSPPFSLQDLLARLESEGKLSIEPVLNHEGKETDELQLRLLVPLASLPRVEQEFAKWVFGEDDTTTSEAIRNRASASGVDLNQHWRNLIAESTSNQDASRLPRIALVPIAIGLWGGSLQLNGLQRDDELIVVVVVNFLALMLTLGWPKRWWHVGVARRGLLLHLIVLATVYAAMHLAVNRPYAAQAWIGSAVSILAYFCAQLIAAWMPHRGVWQIKRELYRVRQYARGELRKPTPMLDNRWMPYLEALGLGPEMKRHRSEMGQSLRAAVISRSHDHTSEAIRSVIRVPYTGIPAQRLIRESGWADVFLLSLDELNADDDDDA</sequence>
<gene>
    <name evidence="2" type="ORF">TBK1r_30520</name>
</gene>
<accession>A0ABX5XR34</accession>
<feature type="transmembrane region" description="Helical" evidence="1">
    <location>
        <begin position="501"/>
        <end position="524"/>
    </location>
</feature>
<protein>
    <recommendedName>
        <fullName evidence="4">DUF2207 domain-containing protein</fullName>
    </recommendedName>
</protein>
<reference evidence="2 3" key="1">
    <citation type="submission" date="2019-02" db="EMBL/GenBank/DDBJ databases">
        <title>Deep-cultivation of Planctomycetes and their phenomic and genomic characterization uncovers novel biology.</title>
        <authorList>
            <person name="Wiegand S."/>
            <person name="Jogler M."/>
            <person name="Boedeker C."/>
            <person name="Pinto D."/>
            <person name="Vollmers J."/>
            <person name="Rivas-Marin E."/>
            <person name="Kohn T."/>
            <person name="Peeters S.H."/>
            <person name="Heuer A."/>
            <person name="Rast P."/>
            <person name="Oberbeckmann S."/>
            <person name="Bunk B."/>
            <person name="Jeske O."/>
            <person name="Meyerdierks A."/>
            <person name="Storesund J.E."/>
            <person name="Kallscheuer N."/>
            <person name="Luecker S."/>
            <person name="Lage O.M."/>
            <person name="Pohl T."/>
            <person name="Merkel B.J."/>
            <person name="Hornburger P."/>
            <person name="Mueller R.-W."/>
            <person name="Bruemmer F."/>
            <person name="Labrenz M."/>
            <person name="Spormann A.M."/>
            <person name="Op den Camp H."/>
            <person name="Overmann J."/>
            <person name="Amann R."/>
            <person name="Jetten M.S.M."/>
            <person name="Mascher T."/>
            <person name="Medema M.H."/>
            <person name="Devos D.P."/>
            <person name="Kaster A.-K."/>
            <person name="Ovreas L."/>
            <person name="Rohde M."/>
            <person name="Galperin M.Y."/>
            <person name="Jogler C."/>
        </authorList>
    </citation>
    <scope>NUCLEOTIDE SEQUENCE [LARGE SCALE GENOMIC DNA]</scope>
    <source>
        <strain evidence="2 3">TBK1r</strain>
    </source>
</reference>
<evidence type="ECO:0008006" key="4">
    <source>
        <dbReference type="Google" id="ProtNLM"/>
    </source>
</evidence>
<keyword evidence="1" id="KW-0472">Membrane</keyword>
<keyword evidence="3" id="KW-1185">Reference proteome</keyword>
<evidence type="ECO:0000313" key="2">
    <source>
        <dbReference type="EMBL" id="QDV84107.1"/>
    </source>
</evidence>
<dbReference type="EMBL" id="CP036432">
    <property type="protein sequence ID" value="QDV84107.1"/>
    <property type="molecule type" value="Genomic_DNA"/>
</dbReference>
<evidence type="ECO:0000313" key="3">
    <source>
        <dbReference type="Proteomes" id="UP000318081"/>
    </source>
</evidence>
<feature type="transmembrane region" description="Helical" evidence="1">
    <location>
        <begin position="269"/>
        <end position="289"/>
    </location>
</feature>
<keyword evidence="1" id="KW-1133">Transmembrane helix</keyword>
<feature type="transmembrane region" description="Helical" evidence="1">
    <location>
        <begin position="476"/>
        <end position="495"/>
    </location>
</feature>
<dbReference type="RefSeq" id="WP_145211910.1">
    <property type="nucleotide sequence ID" value="NZ_CP036432.1"/>
</dbReference>
<keyword evidence="1" id="KW-0812">Transmembrane</keyword>